<evidence type="ECO:0000313" key="3">
    <source>
        <dbReference type="Proteomes" id="UP001642409"/>
    </source>
</evidence>
<proteinExistence type="predicted"/>
<organism evidence="1">
    <name type="scientific">Hexamita inflata</name>
    <dbReference type="NCBI Taxonomy" id="28002"/>
    <lineage>
        <taxon>Eukaryota</taxon>
        <taxon>Metamonada</taxon>
        <taxon>Diplomonadida</taxon>
        <taxon>Hexamitidae</taxon>
        <taxon>Hexamitinae</taxon>
        <taxon>Hexamita</taxon>
    </lineage>
</organism>
<gene>
    <name evidence="1" type="ORF">HINF_LOCUS21230</name>
    <name evidence="2" type="ORF">HINF_LOCUS73096</name>
</gene>
<accession>A0AA86P8C3</accession>
<dbReference type="Proteomes" id="UP001642409">
    <property type="component" value="Unassembled WGS sequence"/>
</dbReference>
<dbReference type="EMBL" id="CATOUU010000544">
    <property type="protein sequence ID" value="CAI9933585.1"/>
    <property type="molecule type" value="Genomic_DNA"/>
</dbReference>
<comment type="caution">
    <text evidence="1">The sequence shown here is derived from an EMBL/GenBank/DDBJ whole genome shotgun (WGS) entry which is preliminary data.</text>
</comment>
<dbReference type="EMBL" id="CAXDID020000592">
    <property type="protein sequence ID" value="CAL6105092.1"/>
    <property type="molecule type" value="Genomic_DNA"/>
</dbReference>
<reference evidence="1" key="1">
    <citation type="submission" date="2023-06" db="EMBL/GenBank/DDBJ databases">
        <authorList>
            <person name="Kurt Z."/>
        </authorList>
    </citation>
    <scope>NUCLEOTIDE SEQUENCE</scope>
</reference>
<sequence>MQRKNDNLGSQFRCDDQFANICYDQIIISSLGTEFKLLELNRERERAEGEQNKLKYLRLHDNTVMDLSAVDYLKAKGCFRNGLYTDRQTQPSQQEIDESRLW</sequence>
<name>A0AA86P8C3_9EUKA</name>
<dbReference type="AlphaFoldDB" id="A0AA86P8C3"/>
<keyword evidence="3" id="KW-1185">Reference proteome</keyword>
<reference evidence="2 3" key="2">
    <citation type="submission" date="2024-07" db="EMBL/GenBank/DDBJ databases">
        <authorList>
            <person name="Akdeniz Z."/>
        </authorList>
    </citation>
    <scope>NUCLEOTIDE SEQUENCE [LARGE SCALE GENOMIC DNA]</scope>
</reference>
<protein>
    <submittedName>
        <fullName evidence="2">Hypothetical_protein</fullName>
    </submittedName>
</protein>
<evidence type="ECO:0000313" key="2">
    <source>
        <dbReference type="EMBL" id="CAL6105092.1"/>
    </source>
</evidence>
<evidence type="ECO:0000313" key="1">
    <source>
        <dbReference type="EMBL" id="CAI9933585.1"/>
    </source>
</evidence>